<dbReference type="AlphaFoldDB" id="A0A2S8G003"/>
<dbReference type="RefSeq" id="WP_105329017.1">
    <property type="nucleotide sequence ID" value="NZ_PUHY01000005.1"/>
</dbReference>
<organism evidence="1 2">
    <name type="scientific">Blastopirellula marina</name>
    <dbReference type="NCBI Taxonomy" id="124"/>
    <lineage>
        <taxon>Bacteria</taxon>
        <taxon>Pseudomonadati</taxon>
        <taxon>Planctomycetota</taxon>
        <taxon>Planctomycetia</taxon>
        <taxon>Pirellulales</taxon>
        <taxon>Pirellulaceae</taxon>
        <taxon>Blastopirellula</taxon>
    </lineage>
</organism>
<evidence type="ECO:0000313" key="2">
    <source>
        <dbReference type="Proteomes" id="UP000238322"/>
    </source>
</evidence>
<dbReference type="Proteomes" id="UP000238322">
    <property type="component" value="Unassembled WGS sequence"/>
</dbReference>
<reference evidence="1 2" key="1">
    <citation type="submission" date="2018-02" db="EMBL/GenBank/DDBJ databases">
        <title>Comparative genomes isolates from brazilian mangrove.</title>
        <authorList>
            <person name="Araujo J.E."/>
            <person name="Taketani R.G."/>
            <person name="Silva M.C.P."/>
            <person name="Loureco M.V."/>
            <person name="Andreote F.D."/>
        </authorList>
    </citation>
    <scope>NUCLEOTIDE SEQUENCE [LARGE SCALE GENOMIC DNA]</scope>
    <source>
        <strain evidence="1 2">Hex-1 MGV</strain>
    </source>
</reference>
<gene>
    <name evidence="1" type="ORF">C5Y83_07435</name>
</gene>
<evidence type="ECO:0000313" key="1">
    <source>
        <dbReference type="EMBL" id="PQO37768.1"/>
    </source>
</evidence>
<protein>
    <submittedName>
        <fullName evidence="1">Uncharacterized protein</fullName>
    </submittedName>
</protein>
<dbReference type="EMBL" id="PUHY01000005">
    <property type="protein sequence ID" value="PQO37768.1"/>
    <property type="molecule type" value="Genomic_DNA"/>
</dbReference>
<proteinExistence type="predicted"/>
<sequence length="180" mass="20555">MTDQKDDDIDAKIEALLSDDTNYANIDLSRATFQKHLIEATTLARDFTRTMVTNVLPDAIVYTIYYGCSYDGNPRVEDEKTFPGDYDQDPITTHSPEEVTNCLWRNGFVPEWINVAVAREDGQQTYIKLECCSRYSALPKMMYHVGEGRPPFHVLGPPLPPQCDLEAGEKFDLYWCDETN</sequence>
<comment type="caution">
    <text evidence="1">The sequence shown here is derived from an EMBL/GenBank/DDBJ whole genome shotgun (WGS) entry which is preliminary data.</text>
</comment>
<dbReference type="OrthoDB" id="278837at2"/>
<name>A0A2S8G003_9BACT</name>
<accession>A0A2S8G003</accession>